<organism evidence="1 2">
    <name type="scientific">Eumeta variegata</name>
    <name type="common">Bagworm moth</name>
    <name type="synonym">Eumeta japonica</name>
    <dbReference type="NCBI Taxonomy" id="151549"/>
    <lineage>
        <taxon>Eukaryota</taxon>
        <taxon>Metazoa</taxon>
        <taxon>Ecdysozoa</taxon>
        <taxon>Arthropoda</taxon>
        <taxon>Hexapoda</taxon>
        <taxon>Insecta</taxon>
        <taxon>Pterygota</taxon>
        <taxon>Neoptera</taxon>
        <taxon>Endopterygota</taxon>
        <taxon>Lepidoptera</taxon>
        <taxon>Glossata</taxon>
        <taxon>Ditrysia</taxon>
        <taxon>Tineoidea</taxon>
        <taxon>Psychidae</taxon>
        <taxon>Oiketicinae</taxon>
        <taxon>Eumeta</taxon>
    </lineage>
</organism>
<dbReference type="AlphaFoldDB" id="A0A4C1SSV9"/>
<proteinExistence type="predicted"/>
<reference evidence="1 2" key="1">
    <citation type="journal article" date="2019" name="Commun. Biol.">
        <title>The bagworm genome reveals a unique fibroin gene that provides high tensile strength.</title>
        <authorList>
            <person name="Kono N."/>
            <person name="Nakamura H."/>
            <person name="Ohtoshi R."/>
            <person name="Tomita M."/>
            <person name="Numata K."/>
            <person name="Arakawa K."/>
        </authorList>
    </citation>
    <scope>NUCLEOTIDE SEQUENCE [LARGE SCALE GENOMIC DNA]</scope>
</reference>
<name>A0A4C1SSV9_EUMVA</name>
<dbReference type="EMBL" id="BGZK01000013">
    <property type="protein sequence ID" value="GBP04300.1"/>
    <property type="molecule type" value="Genomic_DNA"/>
</dbReference>
<evidence type="ECO:0000313" key="1">
    <source>
        <dbReference type="EMBL" id="GBP04300.1"/>
    </source>
</evidence>
<accession>A0A4C1SSV9</accession>
<sequence>MVNIQFFEVKLECSARGKVAPFGVHGCYIPLSDQRVLILAVALACWVFTLCDNDNTPLHSAISGSLLELQMLLSCDQRDEAIIDAEESNLYSS</sequence>
<dbReference type="Proteomes" id="UP000299102">
    <property type="component" value="Unassembled WGS sequence"/>
</dbReference>
<protein>
    <submittedName>
        <fullName evidence="1">Uncharacterized protein</fullName>
    </submittedName>
</protein>
<keyword evidence="2" id="KW-1185">Reference proteome</keyword>
<comment type="caution">
    <text evidence="1">The sequence shown here is derived from an EMBL/GenBank/DDBJ whole genome shotgun (WGS) entry which is preliminary data.</text>
</comment>
<gene>
    <name evidence="1" type="ORF">EVAR_6515_1</name>
</gene>
<evidence type="ECO:0000313" key="2">
    <source>
        <dbReference type="Proteomes" id="UP000299102"/>
    </source>
</evidence>